<evidence type="ECO:0000313" key="1">
    <source>
        <dbReference type="EMBL" id="CCH78669.1"/>
    </source>
</evidence>
<dbReference type="PANTHER" id="PTHR38436:SF1">
    <property type="entry name" value="ESTER CYCLASE"/>
    <property type="match status" value="1"/>
</dbReference>
<dbReference type="GO" id="GO:0030638">
    <property type="term" value="P:polyketide metabolic process"/>
    <property type="evidence" value="ECO:0007669"/>
    <property type="project" value="InterPro"/>
</dbReference>
<proteinExistence type="predicted"/>
<dbReference type="InterPro" id="IPR009959">
    <property type="entry name" value="Cyclase_SnoaL-like"/>
</dbReference>
<dbReference type="Pfam" id="PF07366">
    <property type="entry name" value="SnoaL"/>
    <property type="match status" value="1"/>
</dbReference>
<protein>
    <recommendedName>
        <fullName evidence="3">Ester cyclase</fullName>
    </recommendedName>
</protein>
<accession>A0A077M3C2</accession>
<evidence type="ECO:0008006" key="3">
    <source>
        <dbReference type="Google" id="ProtNLM"/>
    </source>
</evidence>
<dbReference type="EMBL" id="CAJB01000246">
    <property type="protein sequence ID" value="CCH78669.1"/>
    <property type="molecule type" value="Genomic_DNA"/>
</dbReference>
<dbReference type="InterPro" id="IPR032710">
    <property type="entry name" value="NTF2-like_dom_sf"/>
</dbReference>
<dbReference type="STRING" id="1194083.BN12_320003"/>
<organism evidence="1 2">
    <name type="scientific">Nostocoides japonicum T1-X7</name>
    <dbReference type="NCBI Taxonomy" id="1194083"/>
    <lineage>
        <taxon>Bacteria</taxon>
        <taxon>Bacillati</taxon>
        <taxon>Actinomycetota</taxon>
        <taxon>Actinomycetes</taxon>
        <taxon>Micrococcales</taxon>
        <taxon>Intrasporangiaceae</taxon>
        <taxon>Nostocoides</taxon>
    </lineage>
</organism>
<sequence length="142" mass="15855">MSSDNDGRRARIERAWVAAWDRGEVDALDELLSESYARRSTDPAPLDREGFKASIVSTRAAFPDLYTTVDDIVVEGDRAAVRWHSEGTHQHSFMGVPATKRTVQISGATFSRFEDDRIVEEFVTWDPRALLTALGIITVGQD</sequence>
<evidence type="ECO:0000313" key="2">
    <source>
        <dbReference type="Proteomes" id="UP000035721"/>
    </source>
</evidence>
<reference evidence="1 2" key="1">
    <citation type="journal article" date="2013" name="ISME J.">
        <title>A metabolic model for members of the genus Tetrasphaera involved in enhanced biological phosphorus removal.</title>
        <authorList>
            <person name="Kristiansen R."/>
            <person name="Nguyen H.T.T."/>
            <person name="Saunders A.M."/>
            <person name="Nielsen J.L."/>
            <person name="Wimmer R."/>
            <person name="Le V.Q."/>
            <person name="McIlroy S.J."/>
            <person name="Petrovski S."/>
            <person name="Seviour R.J."/>
            <person name="Calteau A."/>
            <person name="Nielsen K.L."/>
            <person name="Nielsen P.H."/>
        </authorList>
    </citation>
    <scope>NUCLEOTIDE SEQUENCE [LARGE SCALE GENOMIC DNA]</scope>
    <source>
        <strain evidence="1 2">T1-X7</strain>
    </source>
</reference>
<gene>
    <name evidence="1" type="ORF">BN12_320003</name>
</gene>
<dbReference type="SUPFAM" id="SSF54427">
    <property type="entry name" value="NTF2-like"/>
    <property type="match status" value="1"/>
</dbReference>
<comment type="caution">
    <text evidence="1">The sequence shown here is derived from an EMBL/GenBank/DDBJ whole genome shotgun (WGS) entry which is preliminary data.</text>
</comment>
<dbReference type="AlphaFoldDB" id="A0A077M3C2"/>
<dbReference type="OrthoDB" id="3415124at2"/>
<keyword evidence="2" id="KW-1185">Reference proteome</keyword>
<dbReference type="PANTHER" id="PTHR38436">
    <property type="entry name" value="POLYKETIDE CYCLASE SNOAL-LIKE DOMAIN"/>
    <property type="match status" value="1"/>
</dbReference>
<dbReference type="Proteomes" id="UP000035721">
    <property type="component" value="Unassembled WGS sequence"/>
</dbReference>
<name>A0A077M3C2_9MICO</name>
<dbReference type="Gene3D" id="3.10.450.50">
    <property type="match status" value="1"/>
</dbReference>